<protein>
    <submittedName>
        <fullName evidence="3">Acyl-CoA carboxylase subunit beta</fullName>
    </submittedName>
</protein>
<organism evidence="3 4">
    <name type="scientific">Shouchella lehensis</name>
    <dbReference type="NCBI Taxonomy" id="300825"/>
    <lineage>
        <taxon>Bacteria</taxon>
        <taxon>Bacillati</taxon>
        <taxon>Bacillota</taxon>
        <taxon>Bacilli</taxon>
        <taxon>Bacillales</taxon>
        <taxon>Bacillaceae</taxon>
        <taxon>Shouchella</taxon>
    </lineage>
</organism>
<dbReference type="PROSITE" id="PS50980">
    <property type="entry name" value="COA_CT_NTER"/>
    <property type="match status" value="1"/>
</dbReference>
<evidence type="ECO:0000259" key="1">
    <source>
        <dbReference type="PROSITE" id="PS50980"/>
    </source>
</evidence>
<sequence length="482" mass="52938">MEMDLNEQTEFEGRLESIRLGGGEEKQKAQRQRGKLLARERIDQLLDENSFSELFRFATGKDRLPGDGVVTGIGKINDRYVCLYAQDFTVAGGTLGSMHAKKICSLMDFAYEQQMPIIGLIDSGGARIQEGIEALHGYGEIFKRNVHYSGKVPQLSIMLGPCAGGAAYSPALSDAIFMVKRISQMFITGPKVLQAISGETMTSEELGGTNVHETKSGLAHFVAETEEEAFEQVRTFLSYLQEKTIKVRQGEKPQEIEACLPKSECDVYNVKDIISCIADEQQLFELSKGYAKNMVTAFIRLNGETVGVVANNPLHLAGCIDIDASDKGARFVRFCHCFSIPILVLEDVSGFIPGKDQERKGLLRHGAKLIYAFAEATVPKITVILRKAYGGAFVALNSKGIGADFVAAWPGASIAVMGRQSTKSILAEMNTTDSHSPYEAAEQGYIDDVICPTDTRTYVIDRFACLQHKCLEDKRHSGNMPM</sequence>
<dbReference type="PROSITE" id="PS50989">
    <property type="entry name" value="COA_CT_CTER"/>
    <property type="match status" value="1"/>
</dbReference>
<feature type="domain" description="CoA carboxyltransferase C-terminal" evidence="2">
    <location>
        <begin position="242"/>
        <end position="482"/>
    </location>
</feature>
<feature type="domain" description="CoA carboxyltransferase N-terminal" evidence="1">
    <location>
        <begin position="4"/>
        <end position="252"/>
    </location>
</feature>
<name>A0A4Y7WR55_9BACI</name>
<dbReference type="PANTHER" id="PTHR43842">
    <property type="entry name" value="PROPIONYL-COA CARBOXYLASE BETA CHAIN"/>
    <property type="match status" value="1"/>
</dbReference>
<evidence type="ECO:0000313" key="3">
    <source>
        <dbReference type="EMBL" id="TES50980.1"/>
    </source>
</evidence>
<comment type="caution">
    <text evidence="3">The sequence shown here is derived from an EMBL/GenBank/DDBJ whole genome shotgun (WGS) entry which is preliminary data.</text>
</comment>
<evidence type="ECO:0000313" key="4">
    <source>
        <dbReference type="Proteomes" id="UP000298210"/>
    </source>
</evidence>
<dbReference type="GO" id="GO:0009317">
    <property type="term" value="C:acetyl-CoA carboxylase complex"/>
    <property type="evidence" value="ECO:0007669"/>
    <property type="project" value="TreeGrafter"/>
</dbReference>
<dbReference type="InterPro" id="IPR029045">
    <property type="entry name" value="ClpP/crotonase-like_dom_sf"/>
</dbReference>
<dbReference type="InterPro" id="IPR011762">
    <property type="entry name" value="COA_CT_N"/>
</dbReference>
<dbReference type="PANTHER" id="PTHR43842:SF2">
    <property type="entry name" value="PROPIONYL-COA CARBOXYLASE BETA CHAIN, MITOCHONDRIAL"/>
    <property type="match status" value="1"/>
</dbReference>
<dbReference type="InterPro" id="IPR011763">
    <property type="entry name" value="COA_CT_C"/>
</dbReference>
<proteinExistence type="predicted"/>
<accession>A0A4Y7WR55</accession>
<dbReference type="InterPro" id="IPR051047">
    <property type="entry name" value="AccD/PCCB"/>
</dbReference>
<dbReference type="InterPro" id="IPR034733">
    <property type="entry name" value="AcCoA_carboxyl_beta"/>
</dbReference>
<dbReference type="Proteomes" id="UP000298210">
    <property type="component" value="Unassembled WGS sequence"/>
</dbReference>
<dbReference type="Gene3D" id="3.90.226.10">
    <property type="entry name" value="2-enoyl-CoA Hydratase, Chain A, domain 1"/>
    <property type="match status" value="2"/>
</dbReference>
<dbReference type="SUPFAM" id="SSF52096">
    <property type="entry name" value="ClpP/crotonase"/>
    <property type="match status" value="2"/>
</dbReference>
<dbReference type="Pfam" id="PF01039">
    <property type="entry name" value="Carboxyl_trans"/>
    <property type="match status" value="1"/>
</dbReference>
<dbReference type="EMBL" id="SNUX01000001">
    <property type="protein sequence ID" value="TES50980.1"/>
    <property type="molecule type" value="Genomic_DNA"/>
</dbReference>
<dbReference type="GO" id="GO:0004658">
    <property type="term" value="F:propionyl-CoA carboxylase activity"/>
    <property type="evidence" value="ECO:0007669"/>
    <property type="project" value="TreeGrafter"/>
</dbReference>
<reference evidence="3 4" key="1">
    <citation type="submission" date="2019-03" db="EMBL/GenBank/DDBJ databases">
        <authorList>
            <person name="Liu G."/>
        </authorList>
    </citation>
    <scope>NUCLEOTIDE SEQUENCE [LARGE SCALE GENOMIC DNA]</scope>
    <source>
        <strain evidence="3 4">DSM 19099</strain>
    </source>
</reference>
<evidence type="ECO:0000259" key="2">
    <source>
        <dbReference type="PROSITE" id="PS50989"/>
    </source>
</evidence>
<gene>
    <name evidence="3" type="ORF">E2L03_03405</name>
</gene>
<dbReference type="AlphaFoldDB" id="A0A4Y7WR55"/>